<comment type="caution">
    <text evidence="3">The sequence shown here is derived from an EMBL/GenBank/DDBJ whole genome shotgun (WGS) entry which is preliminary data.</text>
</comment>
<evidence type="ECO:0000313" key="3">
    <source>
        <dbReference type="EMBL" id="CAB4013584.1"/>
    </source>
</evidence>
<keyword evidence="4" id="KW-1185">Reference proteome</keyword>
<sequence>MPPKKKTNATGEQTNASTSDATLPPLSAFEDIVDSRFKVQMKDLNEVVLNIINQRKMSLQKSLDFLGNKFDELLKSFTLLQEKNKQLKSENILLKNGERN</sequence>
<feature type="compositionally biased region" description="Polar residues" evidence="2">
    <location>
        <begin position="8"/>
        <end position="21"/>
    </location>
</feature>
<feature type="region of interest" description="Disordered" evidence="2">
    <location>
        <begin position="1"/>
        <end position="22"/>
    </location>
</feature>
<evidence type="ECO:0000256" key="2">
    <source>
        <dbReference type="SAM" id="MobiDB-lite"/>
    </source>
</evidence>
<keyword evidence="1" id="KW-0175">Coiled coil</keyword>
<dbReference type="OrthoDB" id="2123493at2759"/>
<name>A0A6S7I510_PARCT</name>
<dbReference type="EMBL" id="CACRXK020007935">
    <property type="protein sequence ID" value="CAB4013584.1"/>
    <property type="molecule type" value="Genomic_DNA"/>
</dbReference>
<gene>
    <name evidence="3" type="ORF">PACLA_8A055940</name>
</gene>
<evidence type="ECO:0000256" key="1">
    <source>
        <dbReference type="SAM" id="Coils"/>
    </source>
</evidence>
<dbReference type="AlphaFoldDB" id="A0A6S7I510"/>
<reference evidence="3" key="1">
    <citation type="submission" date="2020-04" db="EMBL/GenBank/DDBJ databases">
        <authorList>
            <person name="Alioto T."/>
            <person name="Alioto T."/>
            <person name="Gomez Garrido J."/>
        </authorList>
    </citation>
    <scope>NUCLEOTIDE SEQUENCE</scope>
    <source>
        <strain evidence="3">A484AB</strain>
    </source>
</reference>
<proteinExistence type="predicted"/>
<evidence type="ECO:0000313" key="4">
    <source>
        <dbReference type="Proteomes" id="UP001152795"/>
    </source>
</evidence>
<feature type="coiled-coil region" evidence="1">
    <location>
        <begin position="70"/>
        <end position="100"/>
    </location>
</feature>
<organism evidence="3 4">
    <name type="scientific">Paramuricea clavata</name>
    <name type="common">Red gorgonian</name>
    <name type="synonym">Violescent sea-whip</name>
    <dbReference type="NCBI Taxonomy" id="317549"/>
    <lineage>
        <taxon>Eukaryota</taxon>
        <taxon>Metazoa</taxon>
        <taxon>Cnidaria</taxon>
        <taxon>Anthozoa</taxon>
        <taxon>Octocorallia</taxon>
        <taxon>Malacalcyonacea</taxon>
        <taxon>Plexauridae</taxon>
        <taxon>Paramuricea</taxon>
    </lineage>
</organism>
<protein>
    <submittedName>
        <fullName evidence="3">Uncharacterized protein</fullName>
    </submittedName>
</protein>
<dbReference type="Proteomes" id="UP001152795">
    <property type="component" value="Unassembled WGS sequence"/>
</dbReference>
<accession>A0A6S7I510</accession>